<comment type="catalytic activity">
    <reaction evidence="15">
        <text>Couples ATP hydrolysis with the unwinding of duplex DNA by translocating in the 3'-5' direction.</text>
        <dbReference type="EC" id="5.6.2.4"/>
    </reaction>
</comment>
<dbReference type="RefSeq" id="WP_121144791.1">
    <property type="nucleotide sequence ID" value="NZ_RBWY01000001.1"/>
</dbReference>
<dbReference type="InterPro" id="IPR011545">
    <property type="entry name" value="DEAD/DEAH_box_helicase_dom"/>
</dbReference>
<dbReference type="FunFam" id="1.10.10.10:FF:000175">
    <property type="entry name" value="ATP-dependent DNA helicase RecQ"/>
    <property type="match status" value="1"/>
</dbReference>
<evidence type="ECO:0000256" key="4">
    <source>
        <dbReference type="ARBA" id="ARBA00022723"/>
    </source>
</evidence>
<evidence type="ECO:0000256" key="7">
    <source>
        <dbReference type="ARBA" id="ARBA00022801"/>
    </source>
</evidence>
<dbReference type="GO" id="GO:0016787">
    <property type="term" value="F:hydrolase activity"/>
    <property type="evidence" value="ECO:0007669"/>
    <property type="project" value="UniProtKB-KW"/>
</dbReference>
<dbReference type="InterPro" id="IPR036388">
    <property type="entry name" value="WH-like_DNA-bd_sf"/>
</dbReference>
<dbReference type="EMBL" id="RBWY01000001">
    <property type="protein sequence ID" value="RKS87656.1"/>
    <property type="molecule type" value="Genomic_DNA"/>
</dbReference>
<evidence type="ECO:0000256" key="11">
    <source>
        <dbReference type="ARBA" id="ARBA00023125"/>
    </source>
</evidence>
<evidence type="ECO:0000259" key="19">
    <source>
        <dbReference type="PROSITE" id="PS51194"/>
    </source>
</evidence>
<evidence type="ECO:0000259" key="18">
    <source>
        <dbReference type="PROSITE" id="PS51192"/>
    </source>
</evidence>
<dbReference type="InterPro" id="IPR018982">
    <property type="entry name" value="RQC_domain"/>
</dbReference>
<dbReference type="GO" id="GO:0003677">
    <property type="term" value="F:DNA binding"/>
    <property type="evidence" value="ECO:0007669"/>
    <property type="project" value="UniProtKB-KW"/>
</dbReference>
<evidence type="ECO:0000256" key="6">
    <source>
        <dbReference type="ARBA" id="ARBA00022763"/>
    </source>
</evidence>
<evidence type="ECO:0000313" key="20">
    <source>
        <dbReference type="EMBL" id="RKS87656.1"/>
    </source>
</evidence>
<keyword evidence="10" id="KW-0067">ATP-binding</keyword>
<evidence type="ECO:0000256" key="2">
    <source>
        <dbReference type="ARBA" id="ARBA00001947"/>
    </source>
</evidence>
<feature type="domain" description="Helicase ATP-binding" evidence="18">
    <location>
        <begin position="28"/>
        <end position="196"/>
    </location>
</feature>
<evidence type="ECO:0000256" key="5">
    <source>
        <dbReference type="ARBA" id="ARBA00022741"/>
    </source>
</evidence>
<dbReference type="PROSITE" id="PS51192">
    <property type="entry name" value="HELICASE_ATP_BIND_1"/>
    <property type="match status" value="1"/>
</dbReference>
<dbReference type="EC" id="5.6.2.4" evidence="16"/>
<dbReference type="InterPro" id="IPR032284">
    <property type="entry name" value="RecQ_Zn-bd"/>
</dbReference>
<evidence type="ECO:0000256" key="16">
    <source>
        <dbReference type="NCBIfam" id="TIGR01389"/>
    </source>
</evidence>
<comment type="cofactor">
    <cofactor evidence="2">
        <name>Zn(2+)</name>
        <dbReference type="ChEBI" id="CHEBI:29105"/>
    </cofactor>
</comment>
<dbReference type="SUPFAM" id="SSF47819">
    <property type="entry name" value="HRDC-like"/>
    <property type="match status" value="1"/>
</dbReference>
<dbReference type="GO" id="GO:0005737">
    <property type="term" value="C:cytoplasm"/>
    <property type="evidence" value="ECO:0007669"/>
    <property type="project" value="TreeGrafter"/>
</dbReference>
<dbReference type="GO" id="GO:0043138">
    <property type="term" value="F:3'-5' DNA helicase activity"/>
    <property type="evidence" value="ECO:0007669"/>
    <property type="project" value="UniProtKB-EC"/>
</dbReference>
<dbReference type="InterPro" id="IPR010997">
    <property type="entry name" value="HRDC-like_sf"/>
</dbReference>
<gene>
    <name evidence="20" type="ORF">DES39_0897</name>
</gene>
<comment type="similarity">
    <text evidence="3">Belongs to the helicase family. RecQ subfamily.</text>
</comment>
<evidence type="ECO:0000313" key="21">
    <source>
        <dbReference type="Proteomes" id="UP000278542"/>
    </source>
</evidence>
<evidence type="ECO:0000256" key="10">
    <source>
        <dbReference type="ARBA" id="ARBA00022840"/>
    </source>
</evidence>
<accession>A0A495RKG7</accession>
<dbReference type="InterPro" id="IPR002121">
    <property type="entry name" value="HRDC_dom"/>
</dbReference>
<protein>
    <recommendedName>
        <fullName evidence="16">DNA helicase RecQ</fullName>
        <ecNumber evidence="16">5.6.2.4</ecNumber>
    </recommendedName>
</protein>
<evidence type="ECO:0000256" key="13">
    <source>
        <dbReference type="ARBA" id="ARBA00023204"/>
    </source>
</evidence>
<dbReference type="SMART" id="SM00956">
    <property type="entry name" value="RQC"/>
    <property type="match status" value="1"/>
</dbReference>
<keyword evidence="11" id="KW-0238">DNA-binding</keyword>
<dbReference type="PANTHER" id="PTHR13710:SF105">
    <property type="entry name" value="ATP-DEPENDENT DNA HELICASE Q1"/>
    <property type="match status" value="1"/>
</dbReference>
<dbReference type="FunFam" id="3.40.50.300:FF:000156">
    <property type="entry name" value="ATP-dependent DNA helicase recQ"/>
    <property type="match status" value="1"/>
</dbReference>
<feature type="domain" description="Helicase C-terminal" evidence="19">
    <location>
        <begin position="217"/>
        <end position="365"/>
    </location>
</feature>
<keyword evidence="9" id="KW-0862">Zinc</keyword>
<evidence type="ECO:0000256" key="3">
    <source>
        <dbReference type="ARBA" id="ARBA00005446"/>
    </source>
</evidence>
<dbReference type="GO" id="GO:0006310">
    <property type="term" value="P:DNA recombination"/>
    <property type="evidence" value="ECO:0007669"/>
    <property type="project" value="UniProtKB-UniRule"/>
</dbReference>
<comment type="cofactor">
    <cofactor evidence="1">
        <name>Mg(2+)</name>
        <dbReference type="ChEBI" id="CHEBI:18420"/>
    </cofactor>
</comment>
<dbReference type="Gene3D" id="1.10.150.80">
    <property type="entry name" value="HRDC domain"/>
    <property type="match status" value="1"/>
</dbReference>
<dbReference type="InterPro" id="IPR044876">
    <property type="entry name" value="HRDC_dom_sf"/>
</dbReference>
<comment type="caution">
    <text evidence="20">The sequence shown here is derived from an EMBL/GenBank/DDBJ whole genome shotgun (WGS) entry which is preliminary data.</text>
</comment>
<dbReference type="SMART" id="SM00341">
    <property type="entry name" value="HRDC"/>
    <property type="match status" value="1"/>
</dbReference>
<dbReference type="GO" id="GO:0030894">
    <property type="term" value="C:replisome"/>
    <property type="evidence" value="ECO:0007669"/>
    <property type="project" value="TreeGrafter"/>
</dbReference>
<evidence type="ECO:0000256" key="9">
    <source>
        <dbReference type="ARBA" id="ARBA00022833"/>
    </source>
</evidence>
<feature type="domain" description="HRDC" evidence="17">
    <location>
        <begin position="532"/>
        <end position="609"/>
    </location>
</feature>
<dbReference type="Gene3D" id="1.10.10.10">
    <property type="entry name" value="Winged helix-like DNA-binding domain superfamily/Winged helix DNA-binding domain"/>
    <property type="match status" value="1"/>
</dbReference>
<dbReference type="Pfam" id="PF00271">
    <property type="entry name" value="Helicase_C"/>
    <property type="match status" value="1"/>
</dbReference>
<sequence>MSIAQQASEALHQIFGYKIFRNQQQQIIESVMAGHDNLVIIPTGGGKSLCYQIPALLLAGTTLVISPLIALMKDQVDQLLAYGIKAACLNGSQSPQEQQMVMKQYKQGEIKLLYIAPERLATGAFSAMIDAIPPALIAIDEAHCISQWGHDFRPEYLQIGQLKARFPTIAIIALTATADEMTRQDIIERLNLTQPQTYLSSFDRPNIRYTVVERFNPLEQISSFLRNQTGNCGIIYCSSRAKVDDMALRLTQRGYSVVAYHAGLSAQERANAQERFLKDDVPIMVATVAFGMGINKPNVRFVIHANVPRTIEAYYQETGRAGRDSLPAEALLLSNSSDFNWYQKVIDEKEAGFHKSIELHKLNEMIAFTQSQTCRRIVLLNYFGEHRHEKCNNCDICLYPLEQYDGLLDAQKILSCVYRVDQRYGTQYVVDVLRGSQRALIKENGHDKLSVYGIGKEQSSDYWISLIRQLIHLGYLKQNFSTTFSTLYLAEEARAVLRGEIPLSLVKPRLELVKKSRQNRYARAISQSTILSYEERKLFNDLKRLRKEIAEMDDVAPYIIFSDESLLEMVQVQPENKRELLGITGVGKIKLEKYGELFLDVIEQFITRH</sequence>
<keyword evidence="4" id="KW-0479">Metal-binding</keyword>
<keyword evidence="12" id="KW-0233">DNA recombination</keyword>
<dbReference type="Gene3D" id="3.40.50.300">
    <property type="entry name" value="P-loop containing nucleotide triphosphate hydrolases"/>
    <property type="match status" value="2"/>
</dbReference>
<evidence type="ECO:0000256" key="1">
    <source>
        <dbReference type="ARBA" id="ARBA00001946"/>
    </source>
</evidence>
<dbReference type="CDD" id="cd17920">
    <property type="entry name" value="DEXHc_RecQ"/>
    <property type="match status" value="1"/>
</dbReference>
<keyword evidence="13" id="KW-0234">DNA repair</keyword>
<dbReference type="PROSITE" id="PS51194">
    <property type="entry name" value="HELICASE_CTER"/>
    <property type="match status" value="1"/>
</dbReference>
<dbReference type="FunFam" id="3.40.50.300:FF:000296">
    <property type="entry name" value="ATP-dependent DNA helicase RecQ"/>
    <property type="match status" value="1"/>
</dbReference>
<evidence type="ECO:0000256" key="12">
    <source>
        <dbReference type="ARBA" id="ARBA00023172"/>
    </source>
</evidence>
<keyword evidence="8 20" id="KW-0347">Helicase</keyword>
<dbReference type="Proteomes" id="UP000278542">
    <property type="component" value="Unassembled WGS sequence"/>
</dbReference>
<dbReference type="GO" id="GO:0006260">
    <property type="term" value="P:DNA replication"/>
    <property type="evidence" value="ECO:0007669"/>
    <property type="project" value="InterPro"/>
</dbReference>
<dbReference type="GO" id="GO:0009378">
    <property type="term" value="F:four-way junction helicase activity"/>
    <property type="evidence" value="ECO:0007669"/>
    <property type="project" value="TreeGrafter"/>
</dbReference>
<proteinExistence type="inferred from homology"/>
<dbReference type="Pfam" id="PF00570">
    <property type="entry name" value="HRDC"/>
    <property type="match status" value="1"/>
</dbReference>
<dbReference type="SMART" id="SM00490">
    <property type="entry name" value="HELICc"/>
    <property type="match status" value="1"/>
</dbReference>
<dbReference type="InterPro" id="IPR014001">
    <property type="entry name" value="Helicase_ATP-bd"/>
</dbReference>
<dbReference type="GO" id="GO:0043590">
    <property type="term" value="C:bacterial nucleoid"/>
    <property type="evidence" value="ECO:0007669"/>
    <property type="project" value="TreeGrafter"/>
</dbReference>
<dbReference type="GO" id="GO:0006281">
    <property type="term" value="P:DNA repair"/>
    <property type="evidence" value="ECO:0007669"/>
    <property type="project" value="UniProtKB-KW"/>
</dbReference>
<keyword evidence="5" id="KW-0547">Nucleotide-binding</keyword>
<dbReference type="Pfam" id="PF09382">
    <property type="entry name" value="RQC"/>
    <property type="match status" value="1"/>
</dbReference>
<keyword evidence="6" id="KW-0227">DNA damage</keyword>
<keyword evidence="21" id="KW-1185">Reference proteome</keyword>
<dbReference type="GO" id="GO:0046872">
    <property type="term" value="F:metal ion binding"/>
    <property type="evidence" value="ECO:0007669"/>
    <property type="project" value="UniProtKB-KW"/>
</dbReference>
<dbReference type="NCBIfam" id="TIGR00614">
    <property type="entry name" value="recQ_fam"/>
    <property type="match status" value="1"/>
</dbReference>
<dbReference type="CDD" id="cd18794">
    <property type="entry name" value="SF2_C_RecQ"/>
    <property type="match status" value="1"/>
</dbReference>
<dbReference type="NCBIfam" id="TIGR01389">
    <property type="entry name" value="recQ"/>
    <property type="match status" value="1"/>
</dbReference>
<organism evidence="20 21">
    <name type="scientific">Orbus hercynius</name>
    <dbReference type="NCBI Taxonomy" id="593135"/>
    <lineage>
        <taxon>Bacteria</taxon>
        <taxon>Pseudomonadati</taxon>
        <taxon>Pseudomonadota</taxon>
        <taxon>Gammaproteobacteria</taxon>
        <taxon>Orbales</taxon>
        <taxon>Orbaceae</taxon>
        <taxon>Orbus</taxon>
    </lineage>
</organism>
<dbReference type="SUPFAM" id="SSF52540">
    <property type="entry name" value="P-loop containing nucleoside triphosphate hydrolases"/>
    <property type="match status" value="2"/>
</dbReference>
<keyword evidence="14" id="KW-0413">Isomerase</keyword>
<name>A0A495RKG7_9GAMM</name>
<dbReference type="PROSITE" id="PS50967">
    <property type="entry name" value="HRDC"/>
    <property type="match status" value="1"/>
</dbReference>
<dbReference type="InterPro" id="IPR001650">
    <property type="entry name" value="Helicase_C-like"/>
</dbReference>
<dbReference type="Pfam" id="PF00270">
    <property type="entry name" value="DEAD"/>
    <property type="match status" value="1"/>
</dbReference>
<evidence type="ECO:0000256" key="14">
    <source>
        <dbReference type="ARBA" id="ARBA00023235"/>
    </source>
</evidence>
<dbReference type="Pfam" id="PF16124">
    <property type="entry name" value="RecQ_Zn_bind"/>
    <property type="match status" value="1"/>
</dbReference>
<evidence type="ECO:0000256" key="8">
    <source>
        <dbReference type="ARBA" id="ARBA00022806"/>
    </source>
</evidence>
<dbReference type="OrthoDB" id="9760034at2"/>
<dbReference type="SMART" id="SM00487">
    <property type="entry name" value="DEXDc"/>
    <property type="match status" value="1"/>
</dbReference>
<keyword evidence="7" id="KW-0378">Hydrolase</keyword>
<dbReference type="GO" id="GO:0009432">
    <property type="term" value="P:SOS response"/>
    <property type="evidence" value="ECO:0007669"/>
    <property type="project" value="UniProtKB-UniRule"/>
</dbReference>
<dbReference type="PANTHER" id="PTHR13710">
    <property type="entry name" value="DNA HELICASE RECQ FAMILY MEMBER"/>
    <property type="match status" value="1"/>
</dbReference>
<dbReference type="InterPro" id="IPR006293">
    <property type="entry name" value="DNA_helicase_ATP-dep_RecQ_bac"/>
</dbReference>
<dbReference type="AlphaFoldDB" id="A0A495RKG7"/>
<evidence type="ECO:0000259" key="17">
    <source>
        <dbReference type="PROSITE" id="PS50967"/>
    </source>
</evidence>
<dbReference type="InterPro" id="IPR027417">
    <property type="entry name" value="P-loop_NTPase"/>
</dbReference>
<dbReference type="InterPro" id="IPR004589">
    <property type="entry name" value="DNA_helicase_ATP-dep_RecQ"/>
</dbReference>
<evidence type="ECO:0000256" key="15">
    <source>
        <dbReference type="ARBA" id="ARBA00034617"/>
    </source>
</evidence>
<dbReference type="GO" id="GO:0005524">
    <property type="term" value="F:ATP binding"/>
    <property type="evidence" value="ECO:0007669"/>
    <property type="project" value="UniProtKB-KW"/>
</dbReference>
<reference evidence="20" key="1">
    <citation type="submission" date="2018-10" db="EMBL/GenBank/DDBJ databases">
        <title>Genomic Encyclopedia of Type Strains, Phase IV (KMG-IV): sequencing the most valuable type-strain genomes for metagenomic binning, comparative biology and taxonomic classification.</title>
        <authorList>
            <person name="Goeker M."/>
        </authorList>
    </citation>
    <scope>NUCLEOTIDE SEQUENCE [LARGE SCALE GENOMIC DNA]</scope>
    <source>
        <strain evidence="20">DSM 22228</strain>
    </source>
</reference>